<dbReference type="InterPro" id="IPR023534">
    <property type="entry name" value="Rof/RNase_P-like"/>
</dbReference>
<comment type="subcellular location">
    <subcellularLocation>
        <location evidence="1">Nucleus</location>
    </subcellularLocation>
</comment>
<dbReference type="SUPFAM" id="SSF101744">
    <property type="entry name" value="Rof/RNase P subunit-like"/>
    <property type="match status" value="1"/>
</dbReference>
<dbReference type="Pfam" id="PF01868">
    <property type="entry name" value="RNase_P-MRP_p29"/>
    <property type="match status" value="1"/>
</dbReference>
<evidence type="ECO:0000313" key="3">
    <source>
        <dbReference type="EMBL" id="TBU07389.1"/>
    </source>
</evidence>
<protein>
    <submittedName>
        <fullName evidence="3">Uncharacterized protein</fullName>
    </submittedName>
</protein>
<dbReference type="PANTHER" id="PTHR13348:SF0">
    <property type="entry name" value="RIBONUCLEASE P PROTEIN SUBUNIT P29"/>
    <property type="match status" value="1"/>
</dbReference>
<evidence type="ECO:0000256" key="2">
    <source>
        <dbReference type="ARBA" id="ARBA00006181"/>
    </source>
</evidence>
<accession>A0A4Q9LH01</accession>
<dbReference type="InterPro" id="IPR002730">
    <property type="entry name" value="Rpp29/RNP1"/>
</dbReference>
<comment type="caution">
    <text evidence="3">The sequence shown here is derived from an EMBL/GenBank/DDBJ whole genome shotgun (WGS) entry which is preliminary data.</text>
</comment>
<evidence type="ECO:0000313" key="4">
    <source>
        <dbReference type="Proteomes" id="UP000291404"/>
    </source>
</evidence>
<dbReference type="InterPro" id="IPR016848">
    <property type="entry name" value="RNase_P/MRP_Rpp29-subunit"/>
</dbReference>
<organism evidence="3 4">
    <name type="scientific">Hamiltosporidium magnivora</name>
    <dbReference type="NCBI Taxonomy" id="148818"/>
    <lineage>
        <taxon>Eukaryota</taxon>
        <taxon>Fungi</taxon>
        <taxon>Fungi incertae sedis</taxon>
        <taxon>Microsporidia</taxon>
        <taxon>Dubosqiidae</taxon>
        <taxon>Hamiltosporidium</taxon>
    </lineage>
</organism>
<proteinExistence type="inferred from homology"/>
<comment type="similarity">
    <text evidence="2">Belongs to the eukaryotic/archaeal RNase P protein component 1 family.</text>
</comment>
<sequence>MYKKIENFDYNIEQHINSKLPPSETLNNFNTTFFLNSDFIKNEKQNEKQNEKRGIVNLNYDGLTYDQFTEINVLHTEYIKEMKGNLSPTLFLPVLYKAELTGAFLKFKKENKRCEGIVIEERENLFVMIDILNKIKKYPKSINNFVFTHDNVDYYLFGNRLKKNRFFKK</sequence>
<dbReference type="GO" id="GO:0006364">
    <property type="term" value="P:rRNA processing"/>
    <property type="evidence" value="ECO:0007669"/>
    <property type="project" value="TreeGrafter"/>
</dbReference>
<name>A0A4Q9LH01_9MICR</name>
<dbReference type="GO" id="GO:0005634">
    <property type="term" value="C:nucleus"/>
    <property type="evidence" value="ECO:0007669"/>
    <property type="project" value="UniProtKB-SubCell"/>
</dbReference>
<keyword evidence="4" id="KW-1185">Reference proteome</keyword>
<dbReference type="VEuPathDB" id="MicrosporidiaDB:CWI39_0069p0030"/>
<dbReference type="InterPro" id="IPR036980">
    <property type="entry name" value="RNase_P/MRP_Rpp29_sf"/>
</dbReference>
<dbReference type="AlphaFoldDB" id="A0A4Q9LH01"/>
<dbReference type="GO" id="GO:0033204">
    <property type="term" value="F:ribonuclease P RNA binding"/>
    <property type="evidence" value="ECO:0007669"/>
    <property type="project" value="InterPro"/>
</dbReference>
<dbReference type="GO" id="GO:0030677">
    <property type="term" value="C:ribonuclease P complex"/>
    <property type="evidence" value="ECO:0007669"/>
    <property type="project" value="InterPro"/>
</dbReference>
<dbReference type="GO" id="GO:0001682">
    <property type="term" value="P:tRNA 5'-leader removal"/>
    <property type="evidence" value="ECO:0007669"/>
    <property type="project" value="InterPro"/>
</dbReference>
<evidence type="ECO:0000256" key="1">
    <source>
        <dbReference type="ARBA" id="ARBA00004123"/>
    </source>
</evidence>
<gene>
    <name evidence="3" type="ORF">CWI36_0282p0030</name>
</gene>
<dbReference type="Gene3D" id="2.30.30.210">
    <property type="entry name" value="Ribonuclease P/MRP, subunit p29"/>
    <property type="match status" value="1"/>
</dbReference>
<dbReference type="GO" id="GO:0000172">
    <property type="term" value="C:ribonuclease MRP complex"/>
    <property type="evidence" value="ECO:0007669"/>
    <property type="project" value="InterPro"/>
</dbReference>
<dbReference type="VEuPathDB" id="MicrosporidiaDB:CWI36_0282p0030"/>
<dbReference type="PANTHER" id="PTHR13348">
    <property type="entry name" value="RIBONUCLEASE P SUBUNIT P29"/>
    <property type="match status" value="1"/>
</dbReference>
<dbReference type="Proteomes" id="UP000291404">
    <property type="component" value="Unassembled WGS sequence"/>
</dbReference>
<reference evidence="3 4" key="1">
    <citation type="submission" date="2017-12" db="EMBL/GenBank/DDBJ databases">
        <authorList>
            <person name="Pombert J.-F."/>
            <person name="Haag K.L."/>
            <person name="Ebert D."/>
        </authorList>
    </citation>
    <scope>NUCLEOTIDE SEQUENCE [LARGE SCALE GENOMIC DNA]</scope>
    <source>
        <strain evidence="3">BE-OM-2</strain>
    </source>
</reference>
<dbReference type="EMBL" id="PITI01000282">
    <property type="protein sequence ID" value="TBU07389.1"/>
    <property type="molecule type" value="Genomic_DNA"/>
</dbReference>